<dbReference type="Gene3D" id="3.20.20.190">
    <property type="entry name" value="Phosphatidylinositol (PI) phosphodiesterase"/>
    <property type="match status" value="1"/>
</dbReference>
<dbReference type="GO" id="GO:0006629">
    <property type="term" value="P:lipid metabolic process"/>
    <property type="evidence" value="ECO:0007669"/>
    <property type="project" value="InterPro"/>
</dbReference>
<gene>
    <name evidence="2" type="ORF">RNZ46_13060</name>
</gene>
<evidence type="ECO:0000313" key="3">
    <source>
        <dbReference type="Proteomes" id="UP001302486"/>
    </source>
</evidence>
<dbReference type="RefSeq" id="WP_316982609.1">
    <property type="nucleotide sequence ID" value="NZ_CP136521.1"/>
</dbReference>
<dbReference type="InterPro" id="IPR017946">
    <property type="entry name" value="PLC-like_Pdiesterase_TIM-brl"/>
</dbReference>
<dbReference type="Pfam" id="PF03009">
    <property type="entry name" value="GDPD"/>
    <property type="match status" value="1"/>
</dbReference>
<sequence>MNCNESKNIDIQGHRGCRGLMPENTMEAFKKAIELGVQTLELDVAISKDNIVVVSHEPYMNPVICLDANGSEIPKSDEKKYNLYQMTFDSIKQFDCGTKHHPRFPNQQKIKTHKPALSEVIIASKKLNPNIKFNIEIKYQPDYNAVFTPNPKDFVRLVLDVINKNDAFNETNLQSFDLSILEEIKKQSPKMEVALLVDENEDIWNKMNVMSYWPEIISPYYKLLNAKTVRNLQAENFKVIPWTVNSKTDMRQMIDFKVDGIITDYPDILIDVLKN</sequence>
<keyword evidence="3" id="KW-1185">Reference proteome</keyword>
<reference evidence="3" key="1">
    <citation type="submission" date="2024-06" db="EMBL/GenBank/DDBJ databases">
        <title>Hwangdonia haimaensis gen. nov., sp. nov., a member of the family Flavobacteriaceae isolated from the haima cold seep.</title>
        <authorList>
            <person name="Li J."/>
        </authorList>
    </citation>
    <scope>NUCLEOTIDE SEQUENCE [LARGE SCALE GENOMIC DNA]</scope>
    <source>
        <strain evidence="3">SCSIO 19198</strain>
    </source>
</reference>
<dbReference type="PROSITE" id="PS51704">
    <property type="entry name" value="GP_PDE"/>
    <property type="match status" value="1"/>
</dbReference>
<accession>A0AA97HQZ9</accession>
<dbReference type="KEGG" id="hws:RNZ46_13060"/>
<dbReference type="GO" id="GO:0008081">
    <property type="term" value="F:phosphoric diester hydrolase activity"/>
    <property type="evidence" value="ECO:0007669"/>
    <property type="project" value="InterPro"/>
</dbReference>
<evidence type="ECO:0000313" key="2">
    <source>
        <dbReference type="EMBL" id="WOD42918.1"/>
    </source>
</evidence>
<dbReference type="AlphaFoldDB" id="A0AA97HQZ9"/>
<dbReference type="EMBL" id="CP136521">
    <property type="protein sequence ID" value="WOD42918.1"/>
    <property type="molecule type" value="Genomic_DNA"/>
</dbReference>
<dbReference type="SUPFAM" id="SSF51695">
    <property type="entry name" value="PLC-like phosphodiesterases"/>
    <property type="match status" value="1"/>
</dbReference>
<dbReference type="Proteomes" id="UP001302486">
    <property type="component" value="Chromosome"/>
</dbReference>
<dbReference type="InterPro" id="IPR030395">
    <property type="entry name" value="GP_PDE_dom"/>
</dbReference>
<evidence type="ECO:0000259" key="1">
    <source>
        <dbReference type="PROSITE" id="PS51704"/>
    </source>
</evidence>
<dbReference type="PANTHER" id="PTHR46211:SF14">
    <property type="entry name" value="GLYCEROPHOSPHODIESTER PHOSPHODIESTERASE"/>
    <property type="match status" value="1"/>
</dbReference>
<feature type="domain" description="GP-PDE" evidence="1">
    <location>
        <begin position="9"/>
        <end position="273"/>
    </location>
</feature>
<organism evidence="2 3">
    <name type="scientific">Hwangdonia lutea</name>
    <dbReference type="NCBI Taxonomy" id="3075823"/>
    <lineage>
        <taxon>Bacteria</taxon>
        <taxon>Pseudomonadati</taxon>
        <taxon>Bacteroidota</taxon>
        <taxon>Flavobacteriia</taxon>
        <taxon>Flavobacteriales</taxon>
        <taxon>Flavobacteriaceae</taxon>
        <taxon>Hwangdonia</taxon>
    </lineage>
</organism>
<proteinExistence type="predicted"/>
<protein>
    <submittedName>
        <fullName evidence="2">Glycerophosphodiester phosphodiesterase family protein</fullName>
    </submittedName>
</protein>
<name>A0AA97HQZ9_9FLAO</name>
<dbReference type="PANTHER" id="PTHR46211">
    <property type="entry name" value="GLYCEROPHOSPHORYL DIESTER PHOSPHODIESTERASE"/>
    <property type="match status" value="1"/>
</dbReference>